<gene>
    <name evidence="9" type="ORF">SNE40_010896</name>
</gene>
<dbReference type="SMART" id="SM00220">
    <property type="entry name" value="S_TKc"/>
    <property type="match status" value="1"/>
</dbReference>
<evidence type="ECO:0000313" key="10">
    <source>
        <dbReference type="Proteomes" id="UP001347796"/>
    </source>
</evidence>
<organism evidence="9 10">
    <name type="scientific">Patella caerulea</name>
    <name type="common">Rayed Mediterranean limpet</name>
    <dbReference type="NCBI Taxonomy" id="87958"/>
    <lineage>
        <taxon>Eukaryota</taxon>
        <taxon>Metazoa</taxon>
        <taxon>Spiralia</taxon>
        <taxon>Lophotrochozoa</taxon>
        <taxon>Mollusca</taxon>
        <taxon>Gastropoda</taxon>
        <taxon>Patellogastropoda</taxon>
        <taxon>Patelloidea</taxon>
        <taxon>Patellidae</taxon>
        <taxon>Patella</taxon>
    </lineage>
</organism>
<dbReference type="Pfam" id="PF00069">
    <property type="entry name" value="Pkinase"/>
    <property type="match status" value="1"/>
</dbReference>
<dbReference type="InterPro" id="IPR001315">
    <property type="entry name" value="CARD"/>
</dbReference>
<dbReference type="PANTHER" id="PTHR11584:SF369">
    <property type="entry name" value="MITOGEN-ACTIVATED PROTEIN KINASE KINASE KINASE 19-RELATED"/>
    <property type="match status" value="1"/>
</dbReference>
<evidence type="ECO:0000256" key="2">
    <source>
        <dbReference type="ARBA" id="ARBA00022679"/>
    </source>
</evidence>
<dbReference type="GO" id="GO:0005524">
    <property type="term" value="F:ATP binding"/>
    <property type="evidence" value="ECO:0007669"/>
    <property type="project" value="UniProtKB-UniRule"/>
</dbReference>
<dbReference type="GO" id="GO:0035556">
    <property type="term" value="P:intracellular signal transduction"/>
    <property type="evidence" value="ECO:0007669"/>
    <property type="project" value="UniProtKB-ARBA"/>
</dbReference>
<protein>
    <recommendedName>
        <fullName evidence="11">Protein kinase domain-containing protein</fullName>
    </recommendedName>
</protein>
<keyword evidence="4" id="KW-0418">Kinase</keyword>
<keyword evidence="1" id="KW-0723">Serine/threonine-protein kinase</keyword>
<dbReference type="PROSITE" id="PS50209">
    <property type="entry name" value="CARD"/>
    <property type="match status" value="1"/>
</dbReference>
<feature type="domain" description="Protein kinase" evidence="7">
    <location>
        <begin position="110"/>
        <end position="358"/>
    </location>
</feature>
<keyword evidence="3 6" id="KW-0547">Nucleotide-binding</keyword>
<keyword evidence="5 6" id="KW-0067">ATP-binding</keyword>
<dbReference type="PROSITE" id="PS00107">
    <property type="entry name" value="PROTEIN_KINASE_ATP"/>
    <property type="match status" value="1"/>
</dbReference>
<proteinExistence type="predicted"/>
<reference evidence="9 10" key="1">
    <citation type="submission" date="2024-01" db="EMBL/GenBank/DDBJ databases">
        <title>The genome of the rayed Mediterranean limpet Patella caerulea (Linnaeus, 1758).</title>
        <authorList>
            <person name="Anh-Thu Weber A."/>
            <person name="Halstead-Nussloch G."/>
        </authorList>
    </citation>
    <scope>NUCLEOTIDE SEQUENCE [LARGE SCALE GENOMIC DNA]</scope>
    <source>
        <strain evidence="9">AATW-2023a</strain>
        <tissue evidence="9">Whole specimen</tissue>
    </source>
</reference>
<evidence type="ECO:0000256" key="5">
    <source>
        <dbReference type="ARBA" id="ARBA00022840"/>
    </source>
</evidence>
<feature type="binding site" evidence="6">
    <location>
        <position position="139"/>
    </location>
    <ligand>
        <name>ATP</name>
        <dbReference type="ChEBI" id="CHEBI:30616"/>
    </ligand>
</feature>
<evidence type="ECO:0000313" key="9">
    <source>
        <dbReference type="EMBL" id="KAK6183407.1"/>
    </source>
</evidence>
<accession>A0AAN8JR91</accession>
<comment type="caution">
    <text evidence="9">The sequence shown here is derived from an EMBL/GenBank/DDBJ whole genome shotgun (WGS) entry which is preliminary data.</text>
</comment>
<dbReference type="Gene3D" id="1.10.533.10">
    <property type="entry name" value="Death Domain, Fas"/>
    <property type="match status" value="1"/>
</dbReference>
<dbReference type="GO" id="GO:0004674">
    <property type="term" value="F:protein serine/threonine kinase activity"/>
    <property type="evidence" value="ECO:0007669"/>
    <property type="project" value="UniProtKB-KW"/>
</dbReference>
<evidence type="ECO:0000256" key="4">
    <source>
        <dbReference type="ARBA" id="ARBA00022777"/>
    </source>
</evidence>
<evidence type="ECO:0000259" key="7">
    <source>
        <dbReference type="PROSITE" id="PS50011"/>
    </source>
</evidence>
<dbReference type="InterPro" id="IPR017441">
    <property type="entry name" value="Protein_kinase_ATP_BS"/>
</dbReference>
<dbReference type="PANTHER" id="PTHR11584">
    <property type="entry name" value="SERINE/THREONINE PROTEIN KINASE"/>
    <property type="match status" value="1"/>
</dbReference>
<sequence>MADGYKTNERGPMVGDDLDKMKQAKTKLIAGITNPLPIISCLDRNDVLARFHKEMINTKEHNEEKTRLLIDTLMTDCKGGFVPFIESLRETDHTDLADLLVNTPRTPSNWKKGELLGRGGFAHVYKCYDMDTGREYAVKMTQLSYLNTEPEMDVLALDGLHLLKSLHDERIVQYYGCQRDEKVLSLFMEYMPGGSVRDLINEIGGIQEPLVRKYSRQVLQGLSYLHKNNIVHRDIKADNIFRDAHDNVKLGEFGAAKRLSAAILEMTVVGTPHWMAPEVINSKGYGREADIWSFGGTIVEMLSTKPPFHEYEPMAAMFQIAKCKHPEYELPNNVTGKRRNKPNVFSNHKFCMQALSVP</sequence>
<dbReference type="CDD" id="cd01671">
    <property type="entry name" value="CARD"/>
    <property type="match status" value="1"/>
</dbReference>
<feature type="domain" description="CARD" evidence="8">
    <location>
        <begin position="13"/>
        <end position="103"/>
    </location>
</feature>
<evidence type="ECO:0000256" key="6">
    <source>
        <dbReference type="PROSITE-ProRule" id="PRU10141"/>
    </source>
</evidence>
<dbReference type="SUPFAM" id="SSF47986">
    <property type="entry name" value="DEATH domain"/>
    <property type="match status" value="1"/>
</dbReference>
<dbReference type="InterPro" id="IPR011009">
    <property type="entry name" value="Kinase-like_dom_sf"/>
</dbReference>
<evidence type="ECO:0000259" key="8">
    <source>
        <dbReference type="PROSITE" id="PS50209"/>
    </source>
</evidence>
<dbReference type="InterPro" id="IPR000719">
    <property type="entry name" value="Prot_kinase_dom"/>
</dbReference>
<evidence type="ECO:0000256" key="3">
    <source>
        <dbReference type="ARBA" id="ARBA00022741"/>
    </source>
</evidence>
<dbReference type="Proteomes" id="UP001347796">
    <property type="component" value="Unassembled WGS sequence"/>
</dbReference>
<evidence type="ECO:0000256" key="1">
    <source>
        <dbReference type="ARBA" id="ARBA00022527"/>
    </source>
</evidence>
<dbReference type="PROSITE" id="PS50011">
    <property type="entry name" value="PROTEIN_KINASE_DOM"/>
    <property type="match status" value="1"/>
</dbReference>
<dbReference type="SUPFAM" id="SSF56112">
    <property type="entry name" value="Protein kinase-like (PK-like)"/>
    <property type="match status" value="1"/>
</dbReference>
<dbReference type="AlphaFoldDB" id="A0AAN8JR91"/>
<dbReference type="EMBL" id="JAZGQO010000007">
    <property type="protein sequence ID" value="KAK6183407.1"/>
    <property type="molecule type" value="Genomic_DNA"/>
</dbReference>
<name>A0AAN8JR91_PATCE</name>
<dbReference type="GO" id="GO:0042981">
    <property type="term" value="P:regulation of apoptotic process"/>
    <property type="evidence" value="ECO:0007669"/>
    <property type="project" value="InterPro"/>
</dbReference>
<dbReference type="Gene3D" id="1.10.510.10">
    <property type="entry name" value="Transferase(Phosphotransferase) domain 1"/>
    <property type="match status" value="1"/>
</dbReference>
<dbReference type="Pfam" id="PF00619">
    <property type="entry name" value="CARD"/>
    <property type="match status" value="1"/>
</dbReference>
<keyword evidence="10" id="KW-1185">Reference proteome</keyword>
<keyword evidence="2" id="KW-0808">Transferase</keyword>
<dbReference type="InterPro" id="IPR011029">
    <property type="entry name" value="DEATH-like_dom_sf"/>
</dbReference>
<evidence type="ECO:0008006" key="11">
    <source>
        <dbReference type="Google" id="ProtNLM"/>
    </source>
</evidence>